<dbReference type="CDD" id="cd14801">
    <property type="entry name" value="STAT_DBD"/>
    <property type="match status" value="1"/>
</dbReference>
<dbReference type="GO" id="GO:0007165">
    <property type="term" value="P:signal transduction"/>
    <property type="evidence" value="ECO:0007669"/>
    <property type="project" value="InterPro"/>
</dbReference>
<dbReference type="InterPro" id="IPR013801">
    <property type="entry name" value="STAT_TF_DNA-bd"/>
</dbReference>
<reference evidence="15" key="2">
    <citation type="submission" date="2022-10" db="EMBL/GenBank/DDBJ databases">
        <authorList>
            <consortium name="ENA_rothamsted_submissions"/>
            <consortium name="culmorum"/>
            <person name="King R."/>
        </authorList>
    </citation>
    <scope>NUCLEOTIDE SEQUENCE</scope>
</reference>
<keyword evidence="8 13" id="KW-0238">DNA-binding</keyword>
<evidence type="ECO:0000259" key="14">
    <source>
        <dbReference type="PROSITE" id="PS50001"/>
    </source>
</evidence>
<evidence type="ECO:0000256" key="12">
    <source>
        <dbReference type="PROSITE-ProRule" id="PRU00191"/>
    </source>
</evidence>
<evidence type="ECO:0000256" key="2">
    <source>
        <dbReference type="ARBA" id="ARBA00004496"/>
    </source>
</evidence>
<comment type="subcellular location">
    <subcellularLocation>
        <location evidence="2 13">Cytoplasm</location>
    </subcellularLocation>
    <subcellularLocation>
        <location evidence="1 13">Nucleus</location>
    </subcellularLocation>
</comment>
<dbReference type="SUPFAM" id="SSF49417">
    <property type="entry name" value="p53-like transcription factors"/>
    <property type="match status" value="1"/>
</dbReference>
<keyword evidence="11 13" id="KW-0539">Nucleus</keyword>
<evidence type="ECO:0000256" key="7">
    <source>
        <dbReference type="ARBA" id="ARBA00023015"/>
    </source>
</evidence>
<dbReference type="InterPro" id="IPR001217">
    <property type="entry name" value="STAT"/>
</dbReference>
<evidence type="ECO:0000256" key="8">
    <source>
        <dbReference type="ARBA" id="ARBA00023125"/>
    </source>
</evidence>
<accession>A0A9N9RM84</accession>
<reference evidence="15" key="1">
    <citation type="submission" date="2022-01" db="EMBL/GenBank/DDBJ databases">
        <authorList>
            <person name="King R."/>
        </authorList>
    </citation>
    <scope>NUCLEOTIDE SEQUENCE</scope>
</reference>
<keyword evidence="7 13" id="KW-0805">Transcription regulation</keyword>
<keyword evidence="10 13" id="KW-0804">Transcription</keyword>
<organism evidence="15 16">
    <name type="scientific">Chironomus riparius</name>
    <dbReference type="NCBI Taxonomy" id="315576"/>
    <lineage>
        <taxon>Eukaryota</taxon>
        <taxon>Metazoa</taxon>
        <taxon>Ecdysozoa</taxon>
        <taxon>Arthropoda</taxon>
        <taxon>Hexapoda</taxon>
        <taxon>Insecta</taxon>
        <taxon>Pterygota</taxon>
        <taxon>Neoptera</taxon>
        <taxon>Endopterygota</taxon>
        <taxon>Diptera</taxon>
        <taxon>Nematocera</taxon>
        <taxon>Chironomoidea</taxon>
        <taxon>Chironomidae</taxon>
        <taxon>Chironominae</taxon>
        <taxon>Chironomus</taxon>
    </lineage>
</organism>
<name>A0A9N9RM84_9DIPT</name>
<dbReference type="Pfam" id="PF01017">
    <property type="entry name" value="STAT_alpha"/>
    <property type="match status" value="1"/>
</dbReference>
<dbReference type="Gene3D" id="1.10.238.10">
    <property type="entry name" value="EF-hand"/>
    <property type="match status" value="1"/>
</dbReference>
<proteinExistence type="inferred from homology"/>
<dbReference type="SUPFAM" id="SSF47655">
    <property type="entry name" value="STAT"/>
    <property type="match status" value="1"/>
</dbReference>
<dbReference type="InterPro" id="IPR012345">
    <property type="entry name" value="STAT_TF_DNA-bd_N"/>
</dbReference>
<protein>
    <recommendedName>
        <fullName evidence="13">Signal transducer and activator of transcription</fullName>
    </recommendedName>
</protein>
<evidence type="ECO:0000313" key="16">
    <source>
        <dbReference type="Proteomes" id="UP001153620"/>
    </source>
</evidence>
<dbReference type="PANTHER" id="PTHR11801">
    <property type="entry name" value="SIGNAL TRANSDUCER AND ACTIVATOR OF TRANSCRIPTION"/>
    <property type="match status" value="1"/>
</dbReference>
<sequence>MDETMWKKLMQLNSPDVLNQLCLYYGNFLPMEVRFHLAEWIENTIVKLLCIDPENPEYDFMTKKFKSDLIEQMNHRSEQMLTENMIPTKARLDEAVKRFQYMNPTDLFSQIAEIIRRECQLLYDYQNGNYANYVSISRDIDQKIENLKDLISSFLSNDVTKWTKNFYVYQEEYYMINGNNSPLNNINGDSPSHPIEINLHTSSLTYMLDVLKNIQFHITEKLTSITRECQEILNSVVDDFILQWKSNQLIYGNNDFSINGANTDKMNVWCSELGKIFTNLYETIKSLQDNHKQLPNGTDNFANILTSQGHISLNLLLKLIRESLIVEHQPPQVIKTNTRFTASIRLLIGDALNNKIVNGIARGTIVSEAQAKNINTTNVELSCGEIASNQVNLEVKGSSLTGQFRSMLLKNFKRVGKKSCEMVTDEKFAIVFTISMDIYGRPLKEKILSLPIVVTVHGSQETNAWATILWDNAFARTSRQYFAVSDTISWKEFGQALSYKFHSVTGRGLTDENLHFLAEKFFDQPVPCPVPDTHLVTWSSFCKEKLPFREFTFWEWFYACLRLTKDNLKNAWYEERIIGFIDKKKTEDQLHGSPHGTFILRFSDSELGALSIAWLNSQGLNAAEILHIRPINSKEFDAININQRIHDVDELTYLYPNIPKDDAFRIDRNPHSPGDYVAFRTVMRVDIKRR</sequence>
<dbReference type="InterPro" id="IPR008967">
    <property type="entry name" value="p53-like_TF_DNA-bd_sf"/>
</dbReference>
<dbReference type="InterPro" id="IPR048988">
    <property type="entry name" value="STAT_linker"/>
</dbReference>
<evidence type="ECO:0000256" key="1">
    <source>
        <dbReference type="ARBA" id="ARBA00004123"/>
    </source>
</evidence>
<keyword evidence="5 13" id="KW-0597">Phosphoprotein</keyword>
<dbReference type="SUPFAM" id="SSF48092">
    <property type="entry name" value="Transcription factor STAT-4 N-domain"/>
    <property type="match status" value="1"/>
</dbReference>
<feature type="domain" description="SH2" evidence="14">
    <location>
        <begin position="572"/>
        <end position="654"/>
    </location>
</feature>
<evidence type="ECO:0000256" key="3">
    <source>
        <dbReference type="ARBA" id="ARBA00005586"/>
    </source>
</evidence>
<dbReference type="CDD" id="cd09919">
    <property type="entry name" value="SH2_STAT_family"/>
    <property type="match status" value="1"/>
</dbReference>
<dbReference type="GO" id="GO:0005737">
    <property type="term" value="C:cytoplasm"/>
    <property type="evidence" value="ECO:0007669"/>
    <property type="project" value="UniProtKB-SubCell"/>
</dbReference>
<dbReference type="GO" id="GO:0005634">
    <property type="term" value="C:nucleus"/>
    <property type="evidence" value="ECO:0007669"/>
    <property type="project" value="UniProtKB-SubCell"/>
</dbReference>
<dbReference type="GO" id="GO:0006357">
    <property type="term" value="P:regulation of transcription by RNA polymerase II"/>
    <property type="evidence" value="ECO:0007669"/>
    <property type="project" value="UniProtKB-ARBA"/>
</dbReference>
<evidence type="ECO:0000256" key="11">
    <source>
        <dbReference type="ARBA" id="ARBA00023242"/>
    </source>
</evidence>
<keyword evidence="6 12" id="KW-0727">SH2 domain</keyword>
<dbReference type="InterPro" id="IPR013799">
    <property type="entry name" value="STAT_TF_prot_interaction"/>
</dbReference>
<dbReference type="Gene3D" id="1.20.1050.20">
    <property type="entry name" value="STAT transcription factor, all-alpha domain"/>
    <property type="match status" value="1"/>
</dbReference>
<dbReference type="InterPro" id="IPR013800">
    <property type="entry name" value="STAT_TF_alpha"/>
</dbReference>
<dbReference type="OrthoDB" id="19300at2759"/>
<keyword evidence="9 13" id="KW-0010">Activator</keyword>
<dbReference type="InterPro" id="IPR015988">
    <property type="entry name" value="STAT_TF_CC"/>
</dbReference>
<dbReference type="InterPro" id="IPR036860">
    <property type="entry name" value="SH2_dom_sf"/>
</dbReference>
<dbReference type="SMART" id="SM00964">
    <property type="entry name" value="STAT_int"/>
    <property type="match status" value="1"/>
</dbReference>
<dbReference type="Gene3D" id="2.60.40.630">
    <property type="entry name" value="STAT transcription factor, DNA-binding domain"/>
    <property type="match status" value="1"/>
</dbReference>
<evidence type="ECO:0000256" key="9">
    <source>
        <dbReference type="ARBA" id="ARBA00023159"/>
    </source>
</evidence>
<dbReference type="AlphaFoldDB" id="A0A9N9RM84"/>
<dbReference type="Gene3D" id="3.30.505.10">
    <property type="entry name" value="SH2 domain"/>
    <property type="match status" value="1"/>
</dbReference>
<dbReference type="GO" id="GO:0003677">
    <property type="term" value="F:DNA binding"/>
    <property type="evidence" value="ECO:0007669"/>
    <property type="project" value="UniProtKB-KW"/>
</dbReference>
<dbReference type="EMBL" id="OU895877">
    <property type="protein sequence ID" value="CAG9798865.1"/>
    <property type="molecule type" value="Genomic_DNA"/>
</dbReference>
<evidence type="ECO:0000256" key="6">
    <source>
        <dbReference type="ARBA" id="ARBA00022999"/>
    </source>
</evidence>
<comment type="similarity">
    <text evidence="3 13">Belongs to the transcription factor STAT family.</text>
</comment>
<dbReference type="PROSITE" id="PS50001">
    <property type="entry name" value="SH2"/>
    <property type="match status" value="1"/>
</dbReference>
<dbReference type="Pfam" id="PF21354">
    <property type="entry name" value="STAT_linker"/>
    <property type="match status" value="1"/>
</dbReference>
<evidence type="ECO:0000256" key="5">
    <source>
        <dbReference type="ARBA" id="ARBA00022553"/>
    </source>
</evidence>
<gene>
    <name evidence="15" type="ORF">CHIRRI_LOCUS1841</name>
</gene>
<dbReference type="SUPFAM" id="SSF55550">
    <property type="entry name" value="SH2 domain"/>
    <property type="match status" value="1"/>
</dbReference>
<evidence type="ECO:0000256" key="4">
    <source>
        <dbReference type="ARBA" id="ARBA00022490"/>
    </source>
</evidence>
<evidence type="ECO:0000256" key="10">
    <source>
        <dbReference type="ARBA" id="ARBA00023163"/>
    </source>
</evidence>
<dbReference type="Proteomes" id="UP001153620">
    <property type="component" value="Chromosome 1"/>
</dbReference>
<dbReference type="InterPro" id="IPR000980">
    <property type="entry name" value="SH2"/>
</dbReference>
<keyword evidence="16" id="KW-1185">Reference proteome</keyword>
<evidence type="ECO:0000313" key="15">
    <source>
        <dbReference type="EMBL" id="CAG9798865.1"/>
    </source>
</evidence>
<dbReference type="Pfam" id="PF00017">
    <property type="entry name" value="SH2"/>
    <property type="match status" value="1"/>
</dbReference>
<keyword evidence="4 13" id="KW-0963">Cytoplasm</keyword>
<dbReference type="InterPro" id="IPR036535">
    <property type="entry name" value="STAT_N_sf"/>
</dbReference>
<evidence type="ECO:0000256" key="13">
    <source>
        <dbReference type="RuleBase" id="RU046415"/>
    </source>
</evidence>
<dbReference type="Pfam" id="PF02864">
    <property type="entry name" value="STAT_bind"/>
    <property type="match status" value="1"/>
</dbReference>
<dbReference type="Pfam" id="PF02865">
    <property type="entry name" value="STAT_int"/>
    <property type="match status" value="1"/>
</dbReference>
<dbReference type="Gene3D" id="1.10.532.10">
    <property type="entry name" value="STAT transcription factor, N-terminal domain"/>
    <property type="match status" value="1"/>
</dbReference>
<dbReference type="GO" id="GO:0003700">
    <property type="term" value="F:DNA-binding transcription factor activity"/>
    <property type="evidence" value="ECO:0007669"/>
    <property type="project" value="InterPro"/>
</dbReference>